<proteinExistence type="predicted"/>
<evidence type="ECO:0000313" key="5">
    <source>
        <dbReference type="EMBL" id="KAJ1350299.1"/>
    </source>
</evidence>
<evidence type="ECO:0000259" key="4">
    <source>
        <dbReference type="Pfam" id="PF01070"/>
    </source>
</evidence>
<dbReference type="Pfam" id="PF01070">
    <property type="entry name" value="FMN_dh"/>
    <property type="match status" value="1"/>
</dbReference>
<dbReference type="PANTHER" id="PTHR10578">
    <property type="entry name" value="S -2-HYDROXY-ACID OXIDASE-RELATED"/>
    <property type="match status" value="1"/>
</dbReference>
<name>A0AAD5MME8_PARTN</name>
<evidence type="ECO:0000256" key="3">
    <source>
        <dbReference type="ARBA" id="ARBA00022643"/>
    </source>
</evidence>
<keyword evidence="2" id="KW-0285">Flavoprotein</keyword>
<dbReference type="EMBL" id="JAHQIW010000830">
    <property type="protein sequence ID" value="KAJ1350299.1"/>
    <property type="molecule type" value="Genomic_DNA"/>
</dbReference>
<evidence type="ECO:0000256" key="2">
    <source>
        <dbReference type="ARBA" id="ARBA00022630"/>
    </source>
</evidence>
<keyword evidence="3" id="KW-0288">FMN</keyword>
<comment type="cofactor">
    <cofactor evidence="1">
        <name>FMN</name>
        <dbReference type="ChEBI" id="CHEBI:58210"/>
    </cofactor>
</comment>
<dbReference type="PANTHER" id="PTHR10578:SF107">
    <property type="entry name" value="2-HYDROXYACID OXIDASE 1"/>
    <property type="match status" value="1"/>
</dbReference>
<keyword evidence="6" id="KW-1185">Reference proteome</keyword>
<protein>
    <submittedName>
        <fullName evidence="5">Hydroxyacid oxidase 1</fullName>
    </submittedName>
</protein>
<feature type="domain" description="FMN-dependent dehydrogenase" evidence="4">
    <location>
        <begin position="3"/>
        <end position="60"/>
    </location>
</feature>
<accession>A0AAD5MME8</accession>
<dbReference type="Gene3D" id="3.20.20.70">
    <property type="entry name" value="Aldolase class I"/>
    <property type="match status" value="1"/>
</dbReference>
<gene>
    <name evidence="5" type="primary">HAO1</name>
    <name evidence="5" type="ORF">KIN20_006061</name>
</gene>
<dbReference type="SUPFAM" id="SSF51395">
    <property type="entry name" value="FMN-linked oxidoreductases"/>
    <property type="match status" value="1"/>
</dbReference>
<dbReference type="InterPro" id="IPR013785">
    <property type="entry name" value="Aldolase_TIM"/>
</dbReference>
<sequence length="90" mass="10406">MATLYVYKERSITSALVTKAEKSGYKAIVLTVDMPVLGRRLIDARNAFTLPDRLRNVLAWPNLRSLGESSRSRQHCIHLWKIRIVKQQQK</sequence>
<evidence type="ECO:0000256" key="1">
    <source>
        <dbReference type="ARBA" id="ARBA00001917"/>
    </source>
</evidence>
<dbReference type="AlphaFoldDB" id="A0AAD5MME8"/>
<dbReference type="InterPro" id="IPR000262">
    <property type="entry name" value="FMN-dep_DH"/>
</dbReference>
<organism evidence="5 6">
    <name type="scientific">Parelaphostrongylus tenuis</name>
    <name type="common">Meningeal worm</name>
    <dbReference type="NCBI Taxonomy" id="148309"/>
    <lineage>
        <taxon>Eukaryota</taxon>
        <taxon>Metazoa</taxon>
        <taxon>Ecdysozoa</taxon>
        <taxon>Nematoda</taxon>
        <taxon>Chromadorea</taxon>
        <taxon>Rhabditida</taxon>
        <taxon>Rhabditina</taxon>
        <taxon>Rhabditomorpha</taxon>
        <taxon>Strongyloidea</taxon>
        <taxon>Metastrongylidae</taxon>
        <taxon>Parelaphostrongylus</taxon>
    </lineage>
</organism>
<reference evidence="5" key="1">
    <citation type="submission" date="2021-06" db="EMBL/GenBank/DDBJ databases">
        <title>Parelaphostrongylus tenuis whole genome reference sequence.</title>
        <authorList>
            <person name="Garwood T.J."/>
            <person name="Larsen P.A."/>
            <person name="Fountain-Jones N.M."/>
            <person name="Garbe J.R."/>
            <person name="Macchietto M.G."/>
            <person name="Kania S.A."/>
            <person name="Gerhold R.W."/>
            <person name="Richards J.E."/>
            <person name="Wolf T.M."/>
        </authorList>
    </citation>
    <scope>NUCLEOTIDE SEQUENCE</scope>
    <source>
        <strain evidence="5">MNPRO001-30</strain>
        <tissue evidence="5">Meninges</tissue>
    </source>
</reference>
<evidence type="ECO:0000313" key="6">
    <source>
        <dbReference type="Proteomes" id="UP001196413"/>
    </source>
</evidence>
<dbReference type="Proteomes" id="UP001196413">
    <property type="component" value="Unassembled WGS sequence"/>
</dbReference>
<comment type="caution">
    <text evidence="5">The sequence shown here is derived from an EMBL/GenBank/DDBJ whole genome shotgun (WGS) entry which is preliminary data.</text>
</comment>
<dbReference type="GO" id="GO:0016491">
    <property type="term" value="F:oxidoreductase activity"/>
    <property type="evidence" value="ECO:0007669"/>
    <property type="project" value="InterPro"/>
</dbReference>